<evidence type="ECO:0000313" key="1">
    <source>
        <dbReference type="EMBL" id="TYR75594.1"/>
    </source>
</evidence>
<dbReference type="AlphaFoldDB" id="A0A5D4KE61"/>
<proteinExistence type="predicted"/>
<dbReference type="Proteomes" id="UP000323317">
    <property type="component" value="Unassembled WGS sequence"/>
</dbReference>
<gene>
    <name evidence="1" type="ORF">FZC79_10530</name>
</gene>
<comment type="caution">
    <text evidence="1">The sequence shown here is derived from an EMBL/GenBank/DDBJ whole genome shotgun (WGS) entry which is preliminary data.</text>
</comment>
<organism evidence="1 2">
    <name type="scientific">Rossellomorea vietnamensis</name>
    <dbReference type="NCBI Taxonomy" id="218284"/>
    <lineage>
        <taxon>Bacteria</taxon>
        <taxon>Bacillati</taxon>
        <taxon>Bacillota</taxon>
        <taxon>Bacilli</taxon>
        <taxon>Bacillales</taxon>
        <taxon>Bacillaceae</taxon>
        <taxon>Rossellomorea</taxon>
    </lineage>
</organism>
<dbReference type="EMBL" id="VTEH01000006">
    <property type="protein sequence ID" value="TYR75594.1"/>
    <property type="molecule type" value="Genomic_DNA"/>
</dbReference>
<reference evidence="1 2" key="1">
    <citation type="submission" date="2019-08" db="EMBL/GenBank/DDBJ databases">
        <title>Bacillus genomes from the desert of Cuatro Cienegas, Coahuila.</title>
        <authorList>
            <person name="Olmedo-Alvarez G."/>
        </authorList>
    </citation>
    <scope>NUCLEOTIDE SEQUENCE [LARGE SCALE GENOMIC DNA]</scope>
    <source>
        <strain evidence="1 2">CH40_1T</strain>
    </source>
</reference>
<name>A0A5D4KE61_9BACI</name>
<dbReference type="RefSeq" id="WP_148946771.1">
    <property type="nucleotide sequence ID" value="NZ_VTEH01000006.1"/>
</dbReference>
<sequence>MKYNIEAIVEIAGVKARWNDYGYKDKVESGHRLIRRIRRETGNRPLEIIKVTADDEDITEEVIEIEKGPRI</sequence>
<protein>
    <submittedName>
        <fullName evidence="1">Uncharacterized protein</fullName>
    </submittedName>
</protein>
<evidence type="ECO:0000313" key="2">
    <source>
        <dbReference type="Proteomes" id="UP000323317"/>
    </source>
</evidence>
<accession>A0A5D4KE61</accession>